<name>T1ET51_HELRO</name>
<organism evidence="3 4">
    <name type="scientific">Helobdella robusta</name>
    <name type="common">Californian leech</name>
    <dbReference type="NCBI Taxonomy" id="6412"/>
    <lineage>
        <taxon>Eukaryota</taxon>
        <taxon>Metazoa</taxon>
        <taxon>Spiralia</taxon>
        <taxon>Lophotrochozoa</taxon>
        <taxon>Annelida</taxon>
        <taxon>Clitellata</taxon>
        <taxon>Hirudinea</taxon>
        <taxon>Rhynchobdellida</taxon>
        <taxon>Glossiphoniidae</taxon>
        <taxon>Helobdella</taxon>
    </lineage>
</organism>
<dbReference type="HOGENOM" id="CLU_944219_0_0_1"/>
<proteinExistence type="predicted"/>
<dbReference type="EnsemblMetazoa" id="HelroT162784">
    <property type="protein sequence ID" value="HelroP162784"/>
    <property type="gene ID" value="HelroG162784"/>
</dbReference>
<evidence type="ECO:0000313" key="3">
    <source>
        <dbReference type="EnsemblMetazoa" id="HelroP162784"/>
    </source>
</evidence>
<evidence type="ECO:0000313" key="4">
    <source>
        <dbReference type="Proteomes" id="UP000015101"/>
    </source>
</evidence>
<feature type="compositionally biased region" description="Low complexity" evidence="1">
    <location>
        <begin position="23"/>
        <end position="37"/>
    </location>
</feature>
<evidence type="ECO:0000256" key="1">
    <source>
        <dbReference type="SAM" id="MobiDB-lite"/>
    </source>
</evidence>
<protein>
    <submittedName>
        <fullName evidence="2 3">Uncharacterized protein</fullName>
    </submittedName>
</protein>
<dbReference type="EMBL" id="KB097143">
    <property type="protein sequence ID" value="ESN99266.1"/>
    <property type="molecule type" value="Genomic_DNA"/>
</dbReference>
<feature type="region of interest" description="Disordered" evidence="1">
    <location>
        <begin position="1"/>
        <end position="48"/>
    </location>
</feature>
<sequence>MDSSRKATSLGTKADEHSADIGNAKNLSKNKISLNNSEQRDKSTEESGYYTTSFAADVHTSSIHSWKTNESVESSMNNKMFKMNNLCSNIPNSVDESPLKHKFVLKRPWEDNEKLSSADPNTPFKKFRAEVDGGEDSSLNLTQQFNAHVDNSNLHVSQLCARFKMNCNDVIPFNPQITSTPAFKSTQTDSNSITNNSPDPVFSPPTIPTTKNIFWTEIVSLLENWYARHVDDPYATGNDLKNLTNQFQLEEKQFYLIVDMEKKQDCLRKDSSLGTKSDECSVDIEKTKTFLKTI</sequence>
<reference evidence="4" key="1">
    <citation type="submission" date="2012-12" db="EMBL/GenBank/DDBJ databases">
        <authorList>
            <person name="Hellsten U."/>
            <person name="Grimwood J."/>
            <person name="Chapman J.A."/>
            <person name="Shapiro H."/>
            <person name="Aerts A."/>
            <person name="Otillar R.P."/>
            <person name="Terry A.Y."/>
            <person name="Boore J.L."/>
            <person name="Simakov O."/>
            <person name="Marletaz F."/>
            <person name="Cho S.-J."/>
            <person name="Edsinger-Gonzales E."/>
            <person name="Havlak P."/>
            <person name="Kuo D.-H."/>
            <person name="Larsson T."/>
            <person name="Lv J."/>
            <person name="Arendt D."/>
            <person name="Savage R."/>
            <person name="Osoegawa K."/>
            <person name="de Jong P."/>
            <person name="Lindberg D.R."/>
            <person name="Seaver E.C."/>
            <person name="Weisblat D.A."/>
            <person name="Putnam N.H."/>
            <person name="Grigoriev I.V."/>
            <person name="Rokhsar D.S."/>
        </authorList>
    </citation>
    <scope>NUCLEOTIDE SEQUENCE</scope>
</reference>
<feature type="compositionally biased region" description="Polar residues" evidence="1">
    <location>
        <begin position="1"/>
        <end position="11"/>
    </location>
</feature>
<keyword evidence="4" id="KW-1185">Reference proteome</keyword>
<dbReference type="Proteomes" id="UP000015101">
    <property type="component" value="Unassembled WGS sequence"/>
</dbReference>
<dbReference type="AlphaFoldDB" id="T1ET51"/>
<dbReference type="GeneID" id="20199751"/>
<dbReference type="KEGG" id="hro:HELRODRAFT_162784"/>
<dbReference type="CTD" id="20199751"/>
<gene>
    <name evidence="3" type="primary">20199751</name>
    <name evidence="2" type="ORF">HELRODRAFT_162784</name>
</gene>
<dbReference type="RefSeq" id="XP_009023133.1">
    <property type="nucleotide sequence ID" value="XM_009024885.1"/>
</dbReference>
<dbReference type="EMBL" id="AMQM01001174">
    <property type="status" value="NOT_ANNOTATED_CDS"/>
    <property type="molecule type" value="Genomic_DNA"/>
</dbReference>
<feature type="compositionally biased region" description="Polar residues" evidence="1">
    <location>
        <begin position="181"/>
        <end position="198"/>
    </location>
</feature>
<reference evidence="2 4" key="2">
    <citation type="journal article" date="2013" name="Nature">
        <title>Insights into bilaterian evolution from three spiralian genomes.</title>
        <authorList>
            <person name="Simakov O."/>
            <person name="Marletaz F."/>
            <person name="Cho S.J."/>
            <person name="Edsinger-Gonzales E."/>
            <person name="Havlak P."/>
            <person name="Hellsten U."/>
            <person name="Kuo D.H."/>
            <person name="Larsson T."/>
            <person name="Lv J."/>
            <person name="Arendt D."/>
            <person name="Savage R."/>
            <person name="Osoegawa K."/>
            <person name="de Jong P."/>
            <person name="Grimwood J."/>
            <person name="Chapman J.A."/>
            <person name="Shapiro H."/>
            <person name="Aerts A."/>
            <person name="Otillar R.P."/>
            <person name="Terry A.Y."/>
            <person name="Boore J.L."/>
            <person name="Grigoriev I.V."/>
            <person name="Lindberg D.R."/>
            <person name="Seaver E.C."/>
            <person name="Weisblat D.A."/>
            <person name="Putnam N.H."/>
            <person name="Rokhsar D.S."/>
        </authorList>
    </citation>
    <scope>NUCLEOTIDE SEQUENCE</scope>
</reference>
<dbReference type="InParanoid" id="T1ET51"/>
<accession>T1ET51</accession>
<feature type="region of interest" description="Disordered" evidence="1">
    <location>
        <begin position="181"/>
        <end position="203"/>
    </location>
</feature>
<evidence type="ECO:0000313" key="2">
    <source>
        <dbReference type="EMBL" id="ESN99266.1"/>
    </source>
</evidence>
<reference evidence="3" key="3">
    <citation type="submission" date="2015-06" db="UniProtKB">
        <authorList>
            <consortium name="EnsemblMetazoa"/>
        </authorList>
    </citation>
    <scope>IDENTIFICATION</scope>
</reference>